<dbReference type="SUPFAM" id="SSF90123">
    <property type="entry name" value="ABC transporter transmembrane region"/>
    <property type="match status" value="2"/>
</dbReference>
<evidence type="ECO:0000313" key="11">
    <source>
        <dbReference type="EMBL" id="KAK3301707.1"/>
    </source>
</evidence>
<feature type="transmembrane region" description="Helical" evidence="8">
    <location>
        <begin position="69"/>
        <end position="89"/>
    </location>
</feature>
<dbReference type="SMART" id="SM00382">
    <property type="entry name" value="AAA"/>
    <property type="match status" value="2"/>
</dbReference>
<feature type="transmembrane region" description="Helical" evidence="8">
    <location>
        <begin position="496"/>
        <end position="517"/>
    </location>
</feature>
<evidence type="ECO:0000259" key="9">
    <source>
        <dbReference type="PROSITE" id="PS50893"/>
    </source>
</evidence>
<dbReference type="InterPro" id="IPR044746">
    <property type="entry name" value="ABCC_6TM_D1"/>
</dbReference>
<dbReference type="Gene3D" id="3.40.50.300">
    <property type="entry name" value="P-loop containing nucleotide triphosphate hydrolases"/>
    <property type="match status" value="2"/>
</dbReference>
<dbReference type="InterPro" id="IPR044726">
    <property type="entry name" value="ABCC_6TM_D2"/>
</dbReference>
<reference evidence="11" key="1">
    <citation type="journal article" date="2023" name="Mol. Phylogenet. Evol.">
        <title>Genome-scale phylogeny and comparative genomics of the fungal order Sordariales.</title>
        <authorList>
            <person name="Hensen N."/>
            <person name="Bonometti L."/>
            <person name="Westerberg I."/>
            <person name="Brannstrom I.O."/>
            <person name="Guillou S."/>
            <person name="Cros-Aarteil S."/>
            <person name="Calhoun S."/>
            <person name="Haridas S."/>
            <person name="Kuo A."/>
            <person name="Mondo S."/>
            <person name="Pangilinan J."/>
            <person name="Riley R."/>
            <person name="LaButti K."/>
            <person name="Andreopoulos B."/>
            <person name="Lipzen A."/>
            <person name="Chen C."/>
            <person name="Yan M."/>
            <person name="Daum C."/>
            <person name="Ng V."/>
            <person name="Clum A."/>
            <person name="Steindorff A."/>
            <person name="Ohm R.A."/>
            <person name="Martin F."/>
            <person name="Silar P."/>
            <person name="Natvig D.O."/>
            <person name="Lalanne C."/>
            <person name="Gautier V."/>
            <person name="Ament-Velasquez S.L."/>
            <person name="Kruys A."/>
            <person name="Hutchinson M.I."/>
            <person name="Powell A.J."/>
            <person name="Barry K."/>
            <person name="Miller A.N."/>
            <person name="Grigoriev I.V."/>
            <person name="Debuchy R."/>
            <person name="Gladieux P."/>
            <person name="Hiltunen Thoren M."/>
            <person name="Johannesson H."/>
        </authorList>
    </citation>
    <scope>NUCLEOTIDE SEQUENCE</scope>
    <source>
        <strain evidence="11">CBS 333.67</strain>
    </source>
</reference>
<sequence length="1408" mass="155227">MGHEGMIHLVSSASDGIFLLYLPFRCWELHNSRHRHLTGALGHCKLSVGLVLSAYLFLRLFSLQLGPLLLLSLAASLIAALGLNLLMYLEQRRANKPSDLAILYLLASVACDLVALTVPSAVRRPPPARWLLHTLLLVLESFESPVNQAWTPRKSQAPEDNSSILSRLFFAWINPVVLRGYRSLLLSDDSPPLPRDLDAKLSKQGMVESWNRRARPETKLALPLALFRCIRRAFVAPIVPRLLLMLFRYSQPALIRQSIQFVTDGIPTAAGVETRGYWLVLSAVTIYIGLAVSTAAYQHRLNRLRVVTKSALVGIIHHKTIELPSATHDNDNSEAITLMSNDAEGLDGVAEMVHETWAQILEVVIGIVLLSREVGWIWPLPLILIFLCSRMSRYVAKHLGPRQKAWNTATQQRVAATSSMLGAMKVIKTLGLQRCMARFIRRLRDDELATASKVRWIMVYYNAGANMLGIFSPAITLTLFAVAAARRGLALKPETAFTTIAILSMVTHPANMVMTIIPRAVAAFAGFQRIQAYLLRPRLVDERRNLPSSGEKFDSAIEVQDVAVGEDPSILEGVSIGVNYGSLIILSGSVGSGKSTLLRAILGEIRPVRGSIQVAQRRIAYCSQKPWLPNGSIKQAICGIMDGEQGDTQWYRRVLEACCLNHDLDLLPDGDETQIGSGGVNLSGGQRQRVALARTLFSRCDIALLDDVFSALDGDTETKIFRNLFGRRGVFRQLNTAILLVTNSAQFFPTADRIVILSGGSITTQGPWEAIRHKAHSSISKFNVQHQTDRVVDPASLSNSSKLNAQPQIREEAQADLARKTGDLRLYWYYFRFVRLVNLALLAGCTASYSFFITFPQQWLKLWTKSSNQNQVFYVFGFILLSLISWTSTNGTMWSAMIRIAPHSGQMIHQHLLTIVSNAPLSFFSNNDNGSILTRFTQDMQLIDKQLPSALANLGTQVFKLLAQVLLLSMAQKRLALSLPVCGSLVWIIQKVYLRTSRQLRFLELESRAAVLSSFLESVEGLETIRSLGWLSETADQNTKRLGDSQRPEYLLMCLQRWLNLVLDLIAATVAVGIIWAAVAFRGQIQAGQVGVALNVVLVANTTLLRLIESWTGLEVSLGAIARLQALKATTPSELIDKKAIFEPPRGWPTQGRVEFKGVTAGYSAEAVALRNLTLTISAGQKITICGRTGSGKSSVLLALLRMLDVQSGRIEIDGVNITQIPREFLRQRCFVAVSQDGFLLPSESLRFNLDPECLLGNDQIIIGTLTRVGLWSHFLGNSKEHGGGDGHPILDQKLSSFSAFSAGQSQLFTLCRGIFKAEALRADGGRPVVLLDEVTSALDSTTERAVQRIIEDELSAKGHTTIMVSHRISQLSECMRPGRDVVVRMRDGKLEGIVSDLKGAAGEILGS</sequence>
<evidence type="ECO:0000256" key="4">
    <source>
        <dbReference type="ARBA" id="ARBA00022741"/>
    </source>
</evidence>
<feature type="domain" description="ABC transporter" evidence="9">
    <location>
        <begin position="551"/>
        <end position="784"/>
    </location>
</feature>
<evidence type="ECO:0000259" key="10">
    <source>
        <dbReference type="PROSITE" id="PS50929"/>
    </source>
</evidence>
<dbReference type="PANTHER" id="PTHR24223">
    <property type="entry name" value="ATP-BINDING CASSETTE SUB-FAMILY C"/>
    <property type="match status" value="1"/>
</dbReference>
<feature type="transmembrane region" description="Helical" evidence="8">
    <location>
        <begin position="101"/>
        <end position="122"/>
    </location>
</feature>
<evidence type="ECO:0000313" key="12">
    <source>
        <dbReference type="Proteomes" id="UP001273166"/>
    </source>
</evidence>
<dbReference type="GO" id="GO:0016020">
    <property type="term" value="C:membrane"/>
    <property type="evidence" value="ECO:0007669"/>
    <property type="project" value="UniProtKB-SubCell"/>
</dbReference>
<comment type="subcellular location">
    <subcellularLocation>
        <location evidence="1">Membrane</location>
        <topology evidence="1">Multi-pass membrane protein</topology>
    </subcellularLocation>
</comment>
<reference evidence="11" key="2">
    <citation type="submission" date="2023-06" db="EMBL/GenBank/DDBJ databases">
        <authorList>
            <consortium name="Lawrence Berkeley National Laboratory"/>
            <person name="Mondo S.J."/>
            <person name="Hensen N."/>
            <person name="Bonometti L."/>
            <person name="Westerberg I."/>
            <person name="Brannstrom I.O."/>
            <person name="Guillou S."/>
            <person name="Cros-Aarteil S."/>
            <person name="Calhoun S."/>
            <person name="Haridas S."/>
            <person name="Kuo A."/>
            <person name="Pangilinan J."/>
            <person name="Riley R."/>
            <person name="Labutti K."/>
            <person name="Andreopoulos B."/>
            <person name="Lipzen A."/>
            <person name="Chen C."/>
            <person name="Yanf M."/>
            <person name="Daum C."/>
            <person name="Ng V."/>
            <person name="Clum A."/>
            <person name="Steindorff A."/>
            <person name="Ohm R."/>
            <person name="Martin F."/>
            <person name="Silar P."/>
            <person name="Natvig D."/>
            <person name="Lalanne C."/>
            <person name="Gautier V."/>
            <person name="Ament-Velasquez S.L."/>
            <person name="Kruys A."/>
            <person name="Hutchinson M.I."/>
            <person name="Powell A.J."/>
            <person name="Barry K."/>
            <person name="Miller A.N."/>
            <person name="Grigoriev I.V."/>
            <person name="Debuchy R."/>
            <person name="Gladieux P."/>
            <person name="Thoren M.H."/>
            <person name="Johannesson H."/>
        </authorList>
    </citation>
    <scope>NUCLEOTIDE SEQUENCE</scope>
    <source>
        <strain evidence="11">CBS 333.67</strain>
    </source>
</reference>
<dbReference type="GeneID" id="87888898"/>
<keyword evidence="6 8" id="KW-1133">Transmembrane helix</keyword>
<feature type="transmembrane region" description="Helical" evidence="8">
    <location>
        <begin position="829"/>
        <end position="852"/>
    </location>
</feature>
<feature type="transmembrane region" description="Helical" evidence="8">
    <location>
        <begin position="277"/>
        <end position="297"/>
    </location>
</feature>
<dbReference type="CDD" id="cd18579">
    <property type="entry name" value="ABC_6TM_ABCC_D1"/>
    <property type="match status" value="1"/>
</dbReference>
<organism evidence="11 12">
    <name type="scientific">Chaetomium strumarium</name>
    <dbReference type="NCBI Taxonomy" id="1170767"/>
    <lineage>
        <taxon>Eukaryota</taxon>
        <taxon>Fungi</taxon>
        <taxon>Dikarya</taxon>
        <taxon>Ascomycota</taxon>
        <taxon>Pezizomycotina</taxon>
        <taxon>Sordariomycetes</taxon>
        <taxon>Sordariomycetidae</taxon>
        <taxon>Sordariales</taxon>
        <taxon>Chaetomiaceae</taxon>
        <taxon>Chaetomium</taxon>
    </lineage>
</organism>
<dbReference type="Proteomes" id="UP001273166">
    <property type="component" value="Unassembled WGS sequence"/>
</dbReference>
<keyword evidence="12" id="KW-1185">Reference proteome</keyword>
<keyword evidence="2" id="KW-0813">Transport</keyword>
<dbReference type="InterPro" id="IPR003593">
    <property type="entry name" value="AAA+_ATPase"/>
</dbReference>
<feature type="transmembrane region" description="Helical" evidence="8">
    <location>
        <begin position="36"/>
        <end position="57"/>
    </location>
</feature>
<keyword evidence="5" id="KW-0067">ATP-binding</keyword>
<dbReference type="InterPro" id="IPR027417">
    <property type="entry name" value="P-loop_NTPase"/>
</dbReference>
<feature type="domain" description="ABC transmembrane type-1" evidence="10">
    <location>
        <begin position="242"/>
        <end position="522"/>
    </location>
</feature>
<dbReference type="GO" id="GO:0140359">
    <property type="term" value="F:ABC-type transporter activity"/>
    <property type="evidence" value="ECO:0007669"/>
    <property type="project" value="InterPro"/>
</dbReference>
<accession>A0AAJ0GKS1</accession>
<feature type="transmembrane region" description="Helical" evidence="8">
    <location>
        <begin position="459"/>
        <end position="484"/>
    </location>
</feature>
<comment type="caution">
    <text evidence="11">The sequence shown here is derived from an EMBL/GenBank/DDBJ whole genome shotgun (WGS) entry which is preliminary data.</text>
</comment>
<dbReference type="InterPro" id="IPR011527">
    <property type="entry name" value="ABC1_TM_dom"/>
</dbReference>
<dbReference type="InterPro" id="IPR003439">
    <property type="entry name" value="ABC_transporter-like_ATP-bd"/>
</dbReference>
<keyword evidence="11" id="KW-0378">Hydrolase</keyword>
<dbReference type="PANTHER" id="PTHR24223:SF345">
    <property type="entry name" value="ABC MULTIDRUG TRANSPORTER (EUROFUNG)"/>
    <property type="match status" value="1"/>
</dbReference>
<dbReference type="Gene3D" id="1.20.1560.10">
    <property type="entry name" value="ABC transporter type 1, transmembrane domain"/>
    <property type="match status" value="2"/>
</dbReference>
<evidence type="ECO:0000256" key="6">
    <source>
        <dbReference type="ARBA" id="ARBA00022989"/>
    </source>
</evidence>
<keyword evidence="4" id="KW-0547">Nucleotide-binding</keyword>
<evidence type="ECO:0000256" key="1">
    <source>
        <dbReference type="ARBA" id="ARBA00004141"/>
    </source>
</evidence>
<dbReference type="Pfam" id="PF00005">
    <property type="entry name" value="ABC_tran"/>
    <property type="match status" value="2"/>
</dbReference>
<evidence type="ECO:0000256" key="2">
    <source>
        <dbReference type="ARBA" id="ARBA00022448"/>
    </source>
</evidence>
<evidence type="ECO:0000256" key="3">
    <source>
        <dbReference type="ARBA" id="ARBA00022692"/>
    </source>
</evidence>
<dbReference type="PROSITE" id="PS50929">
    <property type="entry name" value="ABC_TM1F"/>
    <property type="match status" value="2"/>
</dbReference>
<dbReference type="GO" id="GO:0016887">
    <property type="term" value="F:ATP hydrolysis activity"/>
    <property type="evidence" value="ECO:0007669"/>
    <property type="project" value="InterPro"/>
</dbReference>
<dbReference type="GO" id="GO:0005524">
    <property type="term" value="F:ATP binding"/>
    <property type="evidence" value="ECO:0007669"/>
    <property type="project" value="UniProtKB-KW"/>
</dbReference>
<dbReference type="RefSeq" id="XP_062717487.1">
    <property type="nucleotide sequence ID" value="XM_062870069.1"/>
</dbReference>
<feature type="domain" description="ABC transmembrane type-1" evidence="10">
    <location>
        <begin position="839"/>
        <end position="1115"/>
    </location>
</feature>
<name>A0AAJ0GKS1_9PEZI</name>
<feature type="domain" description="ABC transporter" evidence="9">
    <location>
        <begin position="1154"/>
        <end position="1407"/>
    </location>
</feature>
<evidence type="ECO:0000256" key="8">
    <source>
        <dbReference type="SAM" id="Phobius"/>
    </source>
</evidence>
<feature type="transmembrane region" description="Helical" evidence="8">
    <location>
        <begin position="6"/>
        <end position="24"/>
    </location>
</feature>
<dbReference type="InterPro" id="IPR017871">
    <property type="entry name" value="ABC_transporter-like_CS"/>
</dbReference>
<protein>
    <submittedName>
        <fullName evidence="11">P-loop containing nucleoside triphosphate hydrolase protein</fullName>
    </submittedName>
</protein>
<evidence type="ECO:0000256" key="7">
    <source>
        <dbReference type="ARBA" id="ARBA00023136"/>
    </source>
</evidence>
<dbReference type="InterPro" id="IPR036640">
    <property type="entry name" value="ABC1_TM_sf"/>
</dbReference>
<dbReference type="InterPro" id="IPR050173">
    <property type="entry name" value="ABC_transporter_C-like"/>
</dbReference>
<dbReference type="Pfam" id="PF00664">
    <property type="entry name" value="ABC_membrane"/>
    <property type="match status" value="2"/>
</dbReference>
<keyword evidence="3 8" id="KW-0812">Transmembrane</keyword>
<dbReference type="CDD" id="cd03250">
    <property type="entry name" value="ABCC_MRP_domain1"/>
    <property type="match status" value="1"/>
</dbReference>
<keyword evidence="7 8" id="KW-0472">Membrane</keyword>
<dbReference type="PROSITE" id="PS00211">
    <property type="entry name" value="ABC_TRANSPORTER_1"/>
    <property type="match status" value="2"/>
</dbReference>
<dbReference type="EMBL" id="JAUDZG010000008">
    <property type="protein sequence ID" value="KAK3301707.1"/>
    <property type="molecule type" value="Genomic_DNA"/>
</dbReference>
<evidence type="ECO:0000256" key="5">
    <source>
        <dbReference type="ARBA" id="ARBA00022840"/>
    </source>
</evidence>
<feature type="transmembrane region" description="Helical" evidence="8">
    <location>
        <begin position="1061"/>
        <end position="1081"/>
    </location>
</feature>
<feature type="transmembrane region" description="Helical" evidence="8">
    <location>
        <begin position="872"/>
        <end position="889"/>
    </location>
</feature>
<dbReference type="SUPFAM" id="SSF52540">
    <property type="entry name" value="P-loop containing nucleoside triphosphate hydrolases"/>
    <property type="match status" value="2"/>
</dbReference>
<gene>
    <name evidence="11" type="ORF">B0T15DRAFT_544410</name>
</gene>
<dbReference type="PROSITE" id="PS50893">
    <property type="entry name" value="ABC_TRANSPORTER_2"/>
    <property type="match status" value="2"/>
</dbReference>
<dbReference type="CDD" id="cd18580">
    <property type="entry name" value="ABC_6TM_ABCC_D2"/>
    <property type="match status" value="1"/>
</dbReference>
<proteinExistence type="predicted"/>